<dbReference type="STRING" id="438753.AZC_4197"/>
<keyword evidence="3" id="KW-1185">Reference proteome</keyword>
<proteinExistence type="predicted"/>
<organism evidence="2 3">
    <name type="scientific">Azorhizobium caulinodans (strain ATCC 43989 / DSM 5975 / JCM 20966 / LMG 6465 / NBRC 14845 / NCIMB 13405 / ORS 571)</name>
    <dbReference type="NCBI Taxonomy" id="438753"/>
    <lineage>
        <taxon>Bacteria</taxon>
        <taxon>Pseudomonadati</taxon>
        <taxon>Pseudomonadota</taxon>
        <taxon>Alphaproteobacteria</taxon>
        <taxon>Hyphomicrobiales</taxon>
        <taxon>Xanthobacteraceae</taxon>
        <taxon>Azorhizobium</taxon>
    </lineage>
</organism>
<name>A8HSM2_AZOC5</name>
<feature type="signal peptide" evidence="1">
    <location>
        <begin position="1"/>
        <end position="46"/>
    </location>
</feature>
<dbReference type="HOGENOM" id="CLU_080348_0_0_5"/>
<reference evidence="2 3" key="6">
    <citation type="journal article" date="2011" name="Appl. Environ. Microbiol.">
        <title>Involvement of the azorhizobial chromosome partition gene (parA) in the onset of bacteroid differentiation during Sesbania rostrata stem nodule development.</title>
        <authorList>
            <person name="Liu CT."/>
            <person name="Lee KB."/>
            <person name="Wang YS."/>
            <person name="Peng MH."/>
            <person name="Lee KT."/>
            <person name="Suzuki S."/>
            <person name="Suzuki T."/>
            <person name="Oyaizu H."/>
        </authorList>
    </citation>
    <scope>NUCLEOTIDE SEQUENCE [LARGE SCALE GENOMIC DNA]</scope>
    <source>
        <strain evidence="3">ATCC 43989 / DSM 5975 / JCM 20966 / LMG 6465 / NBRC 14845 / NCIMB 13405 / ORS 571</strain>
    </source>
</reference>
<reference evidence="3" key="2">
    <citation type="submission" date="2007-04" db="EMBL/GenBank/DDBJ databases">
        <title>Complete genome sequence of the nitrogen-fixing bacterium Azorhizobium caulinodans ORS571.</title>
        <authorList>
            <person name="Lee K.B."/>
            <person name="Backer P.D."/>
            <person name="Aono T."/>
            <person name="Liu C.T."/>
            <person name="Suzuki S."/>
            <person name="Suzuki T."/>
            <person name="Kaneko T."/>
            <person name="Yamada M."/>
            <person name="Tabata S."/>
            <person name="Kupfer D.M."/>
            <person name="Najar F.Z."/>
            <person name="Wiley G.B."/>
            <person name="Roe B."/>
            <person name="Binnewies T."/>
            <person name="Ussery D."/>
            <person name="Vereecke D."/>
            <person name="Gevers D."/>
            <person name="Holsters M."/>
            <person name="Oyaizu H."/>
        </authorList>
    </citation>
    <scope>NUCLEOTIDE SEQUENCE [LARGE SCALE GENOMIC DNA]</scope>
    <source>
        <strain evidence="3">ATCC 43989 / DSM 5975 / JCM 20966 / LMG 6465 / NBRC 14845 / NCIMB 13405 / ORS 571</strain>
    </source>
</reference>
<evidence type="ECO:0000256" key="1">
    <source>
        <dbReference type="SAM" id="SignalP"/>
    </source>
</evidence>
<protein>
    <submittedName>
        <fullName evidence="2">Uncharacterized protein</fullName>
    </submittedName>
</protein>
<dbReference type="KEGG" id="azc:AZC_4197"/>
<keyword evidence="1" id="KW-0732">Signal</keyword>
<dbReference type="AlphaFoldDB" id="A8HSM2"/>
<dbReference type="eggNOG" id="ENOG5030AF6">
    <property type="taxonomic scope" value="Bacteria"/>
</dbReference>
<reference evidence="2 3" key="3">
    <citation type="journal article" date="2008" name="BMC Genomics">
        <title>The genome of the versatile nitrogen fixer Azorhizobium caulinodans ORS571.</title>
        <authorList>
            <person name="Lee KB."/>
            <person name="Backer P.D."/>
            <person name="Aono T."/>
            <person name="Liu CT."/>
            <person name="Suzuki S."/>
            <person name="Suzuki T."/>
            <person name="Kaneko T."/>
            <person name="Yamada M."/>
            <person name="Tabata S."/>
            <person name="Kupfer D.M."/>
            <person name="Najar F.Z."/>
            <person name="Wiley G.B."/>
            <person name="Roe B."/>
            <person name="Binnewies T.T."/>
            <person name="Ussery D.W."/>
            <person name="D'Haeze W."/>
            <person name="Herder J.D."/>
            <person name="Gevers D."/>
            <person name="Vereecke D."/>
            <person name="Holsters M."/>
            <person name="Oyaizu H."/>
        </authorList>
    </citation>
    <scope>NUCLEOTIDE SEQUENCE [LARGE SCALE GENOMIC DNA]</scope>
    <source>
        <strain evidence="3">ATCC 43989 / DSM 5975 / JCM 20966 / LMG 6465 / NBRC 14845 / NCIMB 13405 / ORS 571</strain>
    </source>
</reference>
<accession>A8HSM2</accession>
<reference evidence="2 3" key="1">
    <citation type="journal article" date="2007" name="Appl. Environ. Microbiol.">
        <title>Rhizobial factors required for stem nodule maturation and maintenance in Sesbania rostrata-Azorhizobium caulinodans ORS571 symbiosis.</title>
        <authorList>
            <person name="Suzuki S."/>
            <person name="Aono T."/>
            <person name="Lee KB."/>
            <person name="Suzuki T."/>
            <person name="Liu CT."/>
            <person name="Miwa H."/>
            <person name="Wakao S."/>
            <person name="Iki T."/>
            <person name="Oyaizu H."/>
        </authorList>
    </citation>
    <scope>NUCLEOTIDE SEQUENCE [LARGE SCALE GENOMIC DNA]</scope>
    <source>
        <strain evidence="3">ATCC 43989 / DSM 5975 / JCM 20966 / LMG 6465 / NBRC 14845 / NCIMB 13405 / ORS 571</strain>
    </source>
</reference>
<feature type="chain" id="PRO_5002721149" evidence="1">
    <location>
        <begin position="47"/>
        <end position="322"/>
    </location>
</feature>
<evidence type="ECO:0000313" key="3">
    <source>
        <dbReference type="Proteomes" id="UP000000270"/>
    </source>
</evidence>
<gene>
    <name evidence="2" type="ordered locus">AZC_4197</name>
</gene>
<dbReference type="Proteomes" id="UP000000270">
    <property type="component" value="Chromosome"/>
</dbReference>
<reference evidence="2 3" key="5">
    <citation type="journal article" date="2010" name="Appl. Environ. Microbiol.">
        <title>phrR-like gene praR of Azorhizobium caulinodans ORS571 is essential for symbiosis with Sesbania rostrata and is involved in expression of reb genes.</title>
        <authorList>
            <person name="Akiba N."/>
            <person name="Aono T."/>
            <person name="Toyazaki H."/>
            <person name="Sato S."/>
            <person name="Oyaizu H."/>
        </authorList>
    </citation>
    <scope>NUCLEOTIDE SEQUENCE [LARGE SCALE GENOMIC DNA]</scope>
    <source>
        <strain evidence="3">ATCC 43989 / DSM 5975 / JCM 20966 / LMG 6465 / NBRC 14845 / NCIMB 13405 / ORS 571</strain>
    </source>
</reference>
<reference evidence="2 3" key="4">
    <citation type="journal article" date="2009" name="Appl. Environ. Microbiol.">
        <title>Comparative genome-wide transcriptional profiling of Azorhizobium caulinodans ORS571 grown under free-living and symbiotic conditions.</title>
        <authorList>
            <person name="Tsukada S."/>
            <person name="Aono T."/>
            <person name="Akiba N."/>
            <person name="Lee KB."/>
            <person name="Liu CT."/>
            <person name="Toyazaki H."/>
            <person name="Oyaizu H."/>
        </authorList>
    </citation>
    <scope>NUCLEOTIDE SEQUENCE [LARGE SCALE GENOMIC DNA]</scope>
    <source>
        <strain evidence="3">ATCC 43989 / DSM 5975 / JCM 20966 / LMG 6465 / NBRC 14845 / NCIMB 13405 / ORS 571</strain>
    </source>
</reference>
<evidence type="ECO:0000313" key="2">
    <source>
        <dbReference type="EMBL" id="BAF90195.1"/>
    </source>
</evidence>
<dbReference type="EMBL" id="AP009384">
    <property type="protein sequence ID" value="BAF90195.1"/>
    <property type="molecule type" value="Genomic_DNA"/>
</dbReference>
<sequence length="322" mass="34644">MAARPERKTMHPIVTLGHAMRCLKVRLTLCLTLALLAGALIAPARAGEAEDAYIVTRNRYVAAIAAAIKSGIPDQKLYKMDEQARADLKKRLATVLGPQSFKGVGRTPTFSPGALYSGELESGRPDGLLFQDEADTTRIFVSTAPILTNWLAEDAKASGRRPLSLMSQLSDDGFLTEAVSSDAAFTAYMRLPLTAQEGETVVALFGVFTQDDPTDLPPRSLIVARLAKDRVTVATVDAPGAGKDIPACTKVWRSYQAKANKLFAAIPKGKGAEDPQWDEAQTALTEGGTAYRKCYAEEAPKLSFYPAVVKRAEGLLSTLRGK</sequence>